<protein>
    <submittedName>
        <fullName evidence="1">Uncharacterized protein</fullName>
    </submittedName>
</protein>
<sequence length="142" mass="15371">MIPPYIFAAKPNIVFDLTSRGPSMSWLDGSKHGGLRLSHLGHSPEAPDCSRISMPNGPNPCWCPSDFLCRENHLKGSSIRGTFLVGFSPTLSARSGARVGVEPRVARADTSAGNFGFVLTLLKPSYKHGARRRHGEARSLTL</sequence>
<name>A0A4C1WTV1_EUMVA</name>
<evidence type="ECO:0000313" key="1">
    <source>
        <dbReference type="EMBL" id="GBP53464.1"/>
    </source>
</evidence>
<dbReference type="EMBL" id="BGZK01000625">
    <property type="protein sequence ID" value="GBP53464.1"/>
    <property type="molecule type" value="Genomic_DNA"/>
</dbReference>
<gene>
    <name evidence="1" type="ORF">EVAR_17540_1</name>
</gene>
<accession>A0A4C1WTV1</accession>
<evidence type="ECO:0000313" key="2">
    <source>
        <dbReference type="Proteomes" id="UP000299102"/>
    </source>
</evidence>
<reference evidence="1 2" key="1">
    <citation type="journal article" date="2019" name="Commun. Biol.">
        <title>The bagworm genome reveals a unique fibroin gene that provides high tensile strength.</title>
        <authorList>
            <person name="Kono N."/>
            <person name="Nakamura H."/>
            <person name="Ohtoshi R."/>
            <person name="Tomita M."/>
            <person name="Numata K."/>
            <person name="Arakawa K."/>
        </authorList>
    </citation>
    <scope>NUCLEOTIDE SEQUENCE [LARGE SCALE GENOMIC DNA]</scope>
</reference>
<dbReference type="AlphaFoldDB" id="A0A4C1WTV1"/>
<organism evidence="1 2">
    <name type="scientific">Eumeta variegata</name>
    <name type="common">Bagworm moth</name>
    <name type="synonym">Eumeta japonica</name>
    <dbReference type="NCBI Taxonomy" id="151549"/>
    <lineage>
        <taxon>Eukaryota</taxon>
        <taxon>Metazoa</taxon>
        <taxon>Ecdysozoa</taxon>
        <taxon>Arthropoda</taxon>
        <taxon>Hexapoda</taxon>
        <taxon>Insecta</taxon>
        <taxon>Pterygota</taxon>
        <taxon>Neoptera</taxon>
        <taxon>Endopterygota</taxon>
        <taxon>Lepidoptera</taxon>
        <taxon>Glossata</taxon>
        <taxon>Ditrysia</taxon>
        <taxon>Tineoidea</taxon>
        <taxon>Psychidae</taxon>
        <taxon>Oiketicinae</taxon>
        <taxon>Eumeta</taxon>
    </lineage>
</organism>
<dbReference type="Proteomes" id="UP000299102">
    <property type="component" value="Unassembled WGS sequence"/>
</dbReference>
<proteinExistence type="predicted"/>
<comment type="caution">
    <text evidence="1">The sequence shown here is derived from an EMBL/GenBank/DDBJ whole genome shotgun (WGS) entry which is preliminary data.</text>
</comment>
<keyword evidence="2" id="KW-1185">Reference proteome</keyword>